<dbReference type="Proteomes" id="UP000746751">
    <property type="component" value="Unassembled WGS sequence"/>
</dbReference>
<name>A0A921ITN5_9ACTN</name>
<evidence type="ECO:0000313" key="3">
    <source>
        <dbReference type="Proteomes" id="UP000746751"/>
    </source>
</evidence>
<dbReference type="EMBL" id="DYVF01000058">
    <property type="protein sequence ID" value="HJG31635.1"/>
    <property type="molecule type" value="Genomic_DNA"/>
</dbReference>
<reference evidence="2" key="2">
    <citation type="submission" date="2021-09" db="EMBL/GenBank/DDBJ databases">
        <authorList>
            <person name="Gilroy R."/>
        </authorList>
    </citation>
    <scope>NUCLEOTIDE SEQUENCE</scope>
    <source>
        <strain evidence="2">ChiGjej2B2-7701</strain>
    </source>
</reference>
<dbReference type="AlphaFoldDB" id="A0A921ITN5"/>
<evidence type="ECO:0008006" key="4">
    <source>
        <dbReference type="Google" id="ProtNLM"/>
    </source>
</evidence>
<sequence length="133" mass="14411">MIDRRRALKILVLSALGLVPVPSTAAALIVPRSWYGWSFTLTGKSITTPAQYFDGNNIGIEMTCSAAVSGRLLVSCHSGYSGGSSLGTRSFSYQGFTKATWQSNDPGIYRFVISRQGTDSAVVRSSDVKMYSW</sequence>
<keyword evidence="1" id="KW-0732">Signal</keyword>
<accession>A0A921ITN5</accession>
<feature type="chain" id="PRO_5037140617" description="Ig-like domain-containing protein" evidence="1">
    <location>
        <begin position="26"/>
        <end position="133"/>
    </location>
</feature>
<gene>
    <name evidence="2" type="ORF">K8U80_09640</name>
</gene>
<comment type="caution">
    <text evidence="2">The sequence shown here is derived from an EMBL/GenBank/DDBJ whole genome shotgun (WGS) entry which is preliminary data.</text>
</comment>
<reference evidence="2" key="1">
    <citation type="journal article" date="2021" name="PeerJ">
        <title>Extensive microbial diversity within the chicken gut microbiome revealed by metagenomics and culture.</title>
        <authorList>
            <person name="Gilroy R."/>
            <person name="Ravi A."/>
            <person name="Getino M."/>
            <person name="Pursley I."/>
            <person name="Horton D.L."/>
            <person name="Alikhan N.F."/>
            <person name="Baker D."/>
            <person name="Gharbi K."/>
            <person name="Hall N."/>
            <person name="Watson M."/>
            <person name="Adriaenssens E.M."/>
            <person name="Foster-Nyarko E."/>
            <person name="Jarju S."/>
            <person name="Secka A."/>
            <person name="Antonio M."/>
            <person name="Oren A."/>
            <person name="Chaudhuri R.R."/>
            <person name="La Ragione R."/>
            <person name="Hildebrand F."/>
            <person name="Pallen M.J."/>
        </authorList>
    </citation>
    <scope>NUCLEOTIDE SEQUENCE</scope>
    <source>
        <strain evidence="2">ChiGjej2B2-7701</strain>
    </source>
</reference>
<protein>
    <recommendedName>
        <fullName evidence="4">Ig-like domain-containing protein</fullName>
    </recommendedName>
</protein>
<proteinExistence type="predicted"/>
<evidence type="ECO:0000313" key="2">
    <source>
        <dbReference type="EMBL" id="HJG31635.1"/>
    </source>
</evidence>
<evidence type="ECO:0000256" key="1">
    <source>
        <dbReference type="SAM" id="SignalP"/>
    </source>
</evidence>
<organism evidence="2 3">
    <name type="scientific">Collinsella ihumii</name>
    <dbReference type="NCBI Taxonomy" id="1720204"/>
    <lineage>
        <taxon>Bacteria</taxon>
        <taxon>Bacillati</taxon>
        <taxon>Actinomycetota</taxon>
        <taxon>Coriobacteriia</taxon>
        <taxon>Coriobacteriales</taxon>
        <taxon>Coriobacteriaceae</taxon>
        <taxon>Collinsella</taxon>
    </lineage>
</organism>
<feature type="signal peptide" evidence="1">
    <location>
        <begin position="1"/>
        <end position="25"/>
    </location>
</feature>